<evidence type="ECO:0000256" key="8">
    <source>
        <dbReference type="ARBA" id="ARBA00022692"/>
    </source>
</evidence>
<gene>
    <name evidence="18" type="ORF">C2E21_5301</name>
</gene>
<dbReference type="InterPro" id="IPR005829">
    <property type="entry name" value="Sugar_transporter_CS"/>
</dbReference>
<evidence type="ECO:0000256" key="4">
    <source>
        <dbReference type="ARBA" id="ARBA00008562"/>
    </source>
</evidence>
<comment type="pathway">
    <text evidence="3 14">Cofactor biosynthesis; NAD(+) biosynthesis; iminoaspartate from L-aspartate (oxidase route): step 1/1.</text>
</comment>
<dbReference type="InterPro" id="IPR015939">
    <property type="entry name" value="Fum_Rdtase/Succ_DH_flav-like_C"/>
</dbReference>
<dbReference type="SUPFAM" id="SSF103473">
    <property type="entry name" value="MFS general substrate transporter"/>
    <property type="match status" value="1"/>
</dbReference>
<evidence type="ECO:0000256" key="9">
    <source>
        <dbReference type="ARBA" id="ARBA00022827"/>
    </source>
</evidence>
<dbReference type="SUPFAM" id="SSF56425">
    <property type="entry name" value="Succinate dehydrogenase/fumarate reductase flavoprotein, catalytic domain"/>
    <property type="match status" value="1"/>
</dbReference>
<dbReference type="InterPro" id="IPR020846">
    <property type="entry name" value="MFS_dom"/>
</dbReference>
<evidence type="ECO:0000256" key="7">
    <source>
        <dbReference type="ARBA" id="ARBA00022642"/>
    </source>
</evidence>
<dbReference type="Gene3D" id="3.50.50.60">
    <property type="entry name" value="FAD/NAD(P)-binding domain"/>
    <property type="match status" value="1"/>
</dbReference>
<dbReference type="GO" id="GO:0009435">
    <property type="term" value="P:NAD+ biosynthetic process"/>
    <property type="evidence" value="ECO:0007669"/>
    <property type="project" value="UniProtKB-UniPathway"/>
</dbReference>
<evidence type="ECO:0000313" key="19">
    <source>
        <dbReference type="Proteomes" id="UP000239899"/>
    </source>
</evidence>
<dbReference type="Gene3D" id="3.90.700.10">
    <property type="entry name" value="Succinate dehydrogenase/fumarate reductase flavoprotein, catalytic domain"/>
    <property type="match status" value="1"/>
</dbReference>
<feature type="transmembrane region" description="Helical" evidence="16">
    <location>
        <begin position="1218"/>
        <end position="1239"/>
    </location>
</feature>
<feature type="compositionally biased region" description="Low complexity" evidence="15">
    <location>
        <begin position="1"/>
        <end position="45"/>
    </location>
</feature>
<dbReference type="PRINTS" id="PR00411">
    <property type="entry name" value="PNDRDTASEI"/>
</dbReference>
<dbReference type="GO" id="GO:0016020">
    <property type="term" value="C:membrane"/>
    <property type="evidence" value="ECO:0007669"/>
    <property type="project" value="UniProtKB-SubCell"/>
</dbReference>
<keyword evidence="10 16" id="KW-1133">Transmembrane helix</keyword>
<comment type="subcellular location">
    <subcellularLocation>
        <location evidence="2">Membrane</location>
        <topology evidence="2">Multi-pass membrane protein</topology>
    </subcellularLocation>
    <subcellularLocation>
        <location evidence="14">Plastid</location>
        <location evidence="14">Chloroplast</location>
    </subcellularLocation>
</comment>
<dbReference type="PROSITE" id="PS50850">
    <property type="entry name" value="MFS"/>
    <property type="match status" value="1"/>
</dbReference>
<dbReference type="InterPro" id="IPR037099">
    <property type="entry name" value="Fum_R/Succ_DH_flav-like_C_sf"/>
</dbReference>
<feature type="region of interest" description="Disordered" evidence="15">
    <location>
        <begin position="93"/>
        <end position="112"/>
    </location>
</feature>
<feature type="region of interest" description="Disordered" evidence="15">
    <location>
        <begin position="703"/>
        <end position="728"/>
    </location>
</feature>
<dbReference type="InterPro" id="IPR036259">
    <property type="entry name" value="MFS_trans_sf"/>
</dbReference>
<dbReference type="Pfam" id="PF00890">
    <property type="entry name" value="FAD_binding_2"/>
    <property type="match status" value="1"/>
</dbReference>
<evidence type="ECO:0000256" key="16">
    <source>
        <dbReference type="SAM" id="Phobius"/>
    </source>
</evidence>
<feature type="transmembrane region" description="Helical" evidence="16">
    <location>
        <begin position="845"/>
        <end position="866"/>
    </location>
</feature>
<comment type="function">
    <text evidence="14">Catalyzes the oxidation of L-aspartate to iminoaspartate.</text>
</comment>
<feature type="transmembrane region" description="Helical" evidence="16">
    <location>
        <begin position="1127"/>
        <end position="1148"/>
    </location>
</feature>
<dbReference type="InterPro" id="IPR036188">
    <property type="entry name" value="FAD/NAD-bd_sf"/>
</dbReference>
<evidence type="ECO:0000256" key="15">
    <source>
        <dbReference type="SAM" id="MobiDB-lite"/>
    </source>
</evidence>
<dbReference type="NCBIfam" id="TIGR00551">
    <property type="entry name" value="nadB"/>
    <property type="match status" value="1"/>
</dbReference>
<comment type="catalytic activity">
    <reaction evidence="13 14">
        <text>L-aspartate + O2 = iminosuccinate + H2O2</text>
        <dbReference type="Rhea" id="RHEA:25876"/>
        <dbReference type="ChEBI" id="CHEBI:15379"/>
        <dbReference type="ChEBI" id="CHEBI:16240"/>
        <dbReference type="ChEBI" id="CHEBI:29991"/>
        <dbReference type="ChEBI" id="CHEBI:77875"/>
        <dbReference type="EC" id="1.4.3.16"/>
    </reaction>
</comment>
<evidence type="ECO:0000256" key="13">
    <source>
        <dbReference type="ARBA" id="ARBA00050942"/>
    </source>
</evidence>
<dbReference type="GO" id="GO:0022857">
    <property type="term" value="F:transmembrane transporter activity"/>
    <property type="evidence" value="ECO:0007669"/>
    <property type="project" value="InterPro"/>
</dbReference>
<feature type="transmembrane region" description="Helical" evidence="16">
    <location>
        <begin position="1251"/>
        <end position="1274"/>
    </location>
</feature>
<keyword evidence="11 14" id="KW-0560">Oxidoreductase</keyword>
<dbReference type="UniPathway" id="UPA00253">
    <property type="reaction ID" value="UER00326"/>
</dbReference>
<dbReference type="SUPFAM" id="SSF46977">
    <property type="entry name" value="Succinate dehydrogenase/fumarate reductase flavoprotein C-terminal domain"/>
    <property type="match status" value="1"/>
</dbReference>
<dbReference type="InterPro" id="IPR005288">
    <property type="entry name" value="NadB"/>
</dbReference>
<name>A0A2P6TQA1_CHLSO</name>
<dbReference type="SUPFAM" id="SSF51905">
    <property type="entry name" value="FAD/NAD(P)-binding domain"/>
    <property type="match status" value="1"/>
</dbReference>
<dbReference type="InterPro" id="IPR027477">
    <property type="entry name" value="Succ_DH/fumarate_Rdtase_cat_sf"/>
</dbReference>
<dbReference type="InterPro" id="IPR003953">
    <property type="entry name" value="FAD-dep_OxRdtase_2_FAD-bd"/>
</dbReference>
<comment type="cofactor">
    <cofactor evidence="1 14">
        <name>FAD</name>
        <dbReference type="ChEBI" id="CHEBI:57692"/>
    </cofactor>
</comment>
<organism evidence="18 19">
    <name type="scientific">Chlorella sorokiniana</name>
    <name type="common">Freshwater green alga</name>
    <dbReference type="NCBI Taxonomy" id="3076"/>
    <lineage>
        <taxon>Eukaryota</taxon>
        <taxon>Viridiplantae</taxon>
        <taxon>Chlorophyta</taxon>
        <taxon>core chlorophytes</taxon>
        <taxon>Trebouxiophyceae</taxon>
        <taxon>Chlorellales</taxon>
        <taxon>Chlorellaceae</taxon>
        <taxon>Chlorella clade</taxon>
        <taxon>Chlorella</taxon>
    </lineage>
</organism>
<keyword evidence="19" id="KW-1185">Reference proteome</keyword>
<evidence type="ECO:0000256" key="10">
    <source>
        <dbReference type="ARBA" id="ARBA00022989"/>
    </source>
</evidence>
<feature type="transmembrane region" description="Helical" evidence="16">
    <location>
        <begin position="1160"/>
        <end position="1180"/>
    </location>
</feature>
<feature type="region of interest" description="Disordered" evidence="15">
    <location>
        <begin position="1"/>
        <end position="58"/>
    </location>
</feature>
<evidence type="ECO:0000313" key="18">
    <source>
        <dbReference type="EMBL" id="PRW56205.1"/>
    </source>
</evidence>
<evidence type="ECO:0000256" key="3">
    <source>
        <dbReference type="ARBA" id="ARBA00004950"/>
    </source>
</evidence>
<dbReference type="EC" id="1.4.3.16" evidence="5 14"/>
<dbReference type="PROSITE" id="PS00217">
    <property type="entry name" value="SUGAR_TRANSPORT_2"/>
    <property type="match status" value="1"/>
</dbReference>
<feature type="domain" description="Major facilitator superfamily (MFS) profile" evidence="17">
    <location>
        <begin position="776"/>
        <end position="1282"/>
    </location>
</feature>
<dbReference type="PANTHER" id="PTHR42716">
    <property type="entry name" value="L-ASPARTATE OXIDASE"/>
    <property type="match status" value="1"/>
</dbReference>
<feature type="transmembrane region" description="Helical" evidence="16">
    <location>
        <begin position="1186"/>
        <end position="1206"/>
    </location>
</feature>
<feature type="region of interest" description="Disordered" evidence="15">
    <location>
        <begin position="1011"/>
        <end position="1057"/>
    </location>
</feature>
<feature type="transmembrane region" description="Helical" evidence="16">
    <location>
        <begin position="1091"/>
        <end position="1115"/>
    </location>
</feature>
<protein>
    <recommendedName>
        <fullName evidence="5 14">L-aspartate oxidase</fullName>
        <ecNumber evidence="5 14">1.4.3.16</ecNumber>
    </recommendedName>
</protein>
<dbReference type="EMBL" id="LHPG02000009">
    <property type="protein sequence ID" value="PRW56205.1"/>
    <property type="molecule type" value="Genomic_DNA"/>
</dbReference>
<comment type="similarity">
    <text evidence="4 14">Belongs to the FAD-dependent oxidoreductase 2 family. NadB subfamily.</text>
</comment>
<keyword evidence="7 14" id="KW-0662">Pyridine nucleotide biosynthesis</keyword>
<keyword evidence="6 14" id="KW-0285">Flavoprotein</keyword>
<dbReference type="Proteomes" id="UP000239899">
    <property type="component" value="Unassembled WGS sequence"/>
</dbReference>
<dbReference type="InterPro" id="IPR005828">
    <property type="entry name" value="MFS_sugar_transport-like"/>
</dbReference>
<feature type="region of interest" description="Disordered" evidence="15">
    <location>
        <begin position="668"/>
        <end position="691"/>
    </location>
</feature>
<evidence type="ECO:0000256" key="6">
    <source>
        <dbReference type="ARBA" id="ARBA00022630"/>
    </source>
</evidence>
<dbReference type="Gene3D" id="1.20.58.100">
    <property type="entry name" value="Fumarate reductase/succinate dehydrogenase flavoprotein-like, C-terminal domain"/>
    <property type="match status" value="1"/>
</dbReference>
<comment type="caution">
    <text evidence="18">The sequence shown here is derived from an EMBL/GenBank/DDBJ whole genome shotgun (WGS) entry which is preliminary data.</text>
</comment>
<feature type="transmembrane region" description="Helical" evidence="16">
    <location>
        <begin position="773"/>
        <end position="794"/>
    </location>
</feature>
<keyword evidence="12 16" id="KW-0472">Membrane</keyword>
<sequence>MACAATTLARSASTRGSGGRAPTASAHPTAAAARPAPAAGPRGRPFGSSRLPSGSAGAPASILGGASALRLATPAAPHTGAAAGRRVHVAAAAAGPNGTGNGSAGLNGSGSATSSPAAVEHFDFVVLGSGIAGLSYALKVAQYGRVAVITKAAADEGCTAYAQGGICAVLDPLDSVEAHVHDTMVAGAWLNDRNAVDVVCREGPRYVLELAKFGAEFTRSAGGDLHLTREGGHSARRIVHAADATGAEIERALVATARANPAIEFFEHHLATDLLTEDVGGVRYCLGADVLDQQTMRMTRFVAPVTMLATGGAGQAYPNTTNPSVTTGDGIAMAYRAKTPVANMEFVQFHPTSLYAPACPGYGINGAGALGGRSFLITEAVRGEGGMLFNLGGERFMPRYDERLELAPRDIVARSIQAEMMGRGESHVLLDISHKPRHAVLDHFPNVAAHCASLGVDITQDPIPVVPAQHYLCGGVQTGLLGETRLMGLYACGEVACSGLHGANRLASNSLLEGLVFANRAVGPSVAHAEYARRAAAGALRAAATSADFGGAAAPRPLPASAAAWVADKRRELTGLMWSAAGIVRRQADMKAALQSISQLHVEVKALSQAYGVNTELVELRNLVTVGELIMSSALQRRESRGGHYCQDFPQEVMQECRATVISKGASSRRPELASIATSGKHKSKGKGASSVAVPAPAKLFGGPLAPPASPKAGRGSGGAGRDLLTTRSSPEEDLLRRAVAATVPTARRSPPLLPPAAAGAPRAMARERKLTWVHVVVVASIGTILEWWDFYAYSQLDKTLTTVFFGTDASDTGYWLIFGLSMAARPLGALLYGHIGDVYGRSRALSFGIMGMALGTVGIGVLPTYDTGSYSAGVASTILMGCFKCIQGLALGGEFGAATVYVSEMAGVERRGLMTSILQSTSNIGLLLAVALVMVLQATISAEGMLVWGWRIPFLLAFTTALLGWWMRTGMPEPHAFLDAARKEKLAACSTFSRRQLSLARDWQVQDVEEADGAKRAGTPDQQEEDGKPSIGSLSGSQEDSEGLARSDSREGEESFERAIMAERSTSLSRLHGHASHSKVPMIRVLKDNWAGVCIQILLTAWLTCSTWCVSSWMPSQLRKEGMSTRVSQGILLVAVVPNLLACYAVGWALDRGAPAVKLNMVVITVGTGVAFGTSYGAFNSTLAAWFLIPLLFTFCGAAFPLIGLPATRIYAPLERITGFSFGYACSTGLLGGFTPNISNALKDSLGPSLAIYAGAFWLLIIWAATMIGCLLLRKYAPRIDKPYVGHIE</sequence>
<feature type="compositionally biased region" description="Basic and acidic residues" evidence="15">
    <location>
        <begin position="1044"/>
        <end position="1057"/>
    </location>
</feature>
<evidence type="ECO:0000256" key="1">
    <source>
        <dbReference type="ARBA" id="ARBA00001974"/>
    </source>
</evidence>
<dbReference type="Gene3D" id="1.20.1250.20">
    <property type="entry name" value="MFS general substrate transporter like domains"/>
    <property type="match status" value="1"/>
</dbReference>
<dbReference type="GO" id="GO:0009507">
    <property type="term" value="C:chloroplast"/>
    <property type="evidence" value="ECO:0007669"/>
    <property type="project" value="UniProtKB-SubCell"/>
</dbReference>
<evidence type="ECO:0000256" key="5">
    <source>
        <dbReference type="ARBA" id="ARBA00012173"/>
    </source>
</evidence>
<dbReference type="FunFam" id="3.90.700.10:FF:000002">
    <property type="entry name" value="L-aspartate oxidase"/>
    <property type="match status" value="1"/>
</dbReference>
<feature type="transmembrane region" description="Helical" evidence="16">
    <location>
        <begin position="949"/>
        <end position="968"/>
    </location>
</feature>
<feature type="transmembrane region" description="Helical" evidence="16">
    <location>
        <begin position="814"/>
        <end position="833"/>
    </location>
</feature>
<evidence type="ECO:0000259" key="17">
    <source>
        <dbReference type="PROSITE" id="PS50850"/>
    </source>
</evidence>
<feature type="transmembrane region" description="Helical" evidence="16">
    <location>
        <begin position="924"/>
        <end position="943"/>
    </location>
</feature>
<evidence type="ECO:0000256" key="11">
    <source>
        <dbReference type="ARBA" id="ARBA00023002"/>
    </source>
</evidence>
<dbReference type="Pfam" id="PF02910">
    <property type="entry name" value="Succ_DH_flav_C"/>
    <property type="match status" value="1"/>
</dbReference>
<dbReference type="GO" id="GO:0008734">
    <property type="term" value="F:L-aspartate oxidase activity"/>
    <property type="evidence" value="ECO:0007669"/>
    <property type="project" value="UniProtKB-UniRule"/>
</dbReference>
<keyword evidence="8 16" id="KW-0812">Transmembrane</keyword>
<dbReference type="OrthoDB" id="71672at2759"/>
<feature type="compositionally biased region" description="Gly residues" evidence="15">
    <location>
        <begin position="97"/>
        <end position="108"/>
    </location>
</feature>
<dbReference type="Pfam" id="PF00083">
    <property type="entry name" value="Sugar_tr"/>
    <property type="match status" value="1"/>
</dbReference>
<evidence type="ECO:0000256" key="12">
    <source>
        <dbReference type="ARBA" id="ARBA00023136"/>
    </source>
</evidence>
<dbReference type="PANTHER" id="PTHR42716:SF2">
    <property type="entry name" value="L-ASPARTATE OXIDASE, CHLOROPLASTIC"/>
    <property type="match status" value="1"/>
</dbReference>
<keyword evidence="9 14" id="KW-0274">FAD</keyword>
<proteinExistence type="inferred from homology"/>
<evidence type="ECO:0000256" key="2">
    <source>
        <dbReference type="ARBA" id="ARBA00004141"/>
    </source>
</evidence>
<evidence type="ECO:0000256" key="14">
    <source>
        <dbReference type="RuleBase" id="RU362049"/>
    </source>
</evidence>
<reference evidence="18 19" key="1">
    <citation type="journal article" date="2018" name="Plant J.">
        <title>Genome sequences of Chlorella sorokiniana UTEX 1602 and Micractinium conductrix SAG 241.80: implications to maltose excretion by a green alga.</title>
        <authorList>
            <person name="Arriola M.B."/>
            <person name="Velmurugan N."/>
            <person name="Zhang Y."/>
            <person name="Plunkett M.H."/>
            <person name="Hondzo H."/>
            <person name="Barney B.M."/>
        </authorList>
    </citation>
    <scope>NUCLEOTIDE SEQUENCE [LARGE SCALE GENOMIC DNA]</scope>
    <source>
        <strain evidence="19">UTEX 1602</strain>
    </source>
</reference>
<accession>A0A2P6TQA1</accession>
<dbReference type="STRING" id="3076.A0A2P6TQA1"/>